<sequence>MFLNFKCFIYIIAFLILIILKKTLNEIDFRKIFQHLIWNQYIDPMVFENSWNSVISEFHLEENKWLKQMFLIHTRWIPAFFKDIALSRLMRTTSRFESDFFFIILCPKNPT</sequence>
<dbReference type="EMBL" id="NBSK02000007">
    <property type="protein sequence ID" value="KAJ0196186.1"/>
    <property type="molecule type" value="Genomic_DNA"/>
</dbReference>
<keyword evidence="1" id="KW-0812">Transmembrane</keyword>
<dbReference type="AlphaFoldDB" id="A0A9R1UYJ5"/>
<keyword evidence="1" id="KW-1133">Transmembrane helix</keyword>
<dbReference type="PANTHER" id="PTHR47718">
    <property type="entry name" value="OS01G0519700 PROTEIN"/>
    <property type="match status" value="1"/>
</dbReference>
<organism evidence="2 3">
    <name type="scientific">Lactuca sativa</name>
    <name type="common">Garden lettuce</name>
    <dbReference type="NCBI Taxonomy" id="4236"/>
    <lineage>
        <taxon>Eukaryota</taxon>
        <taxon>Viridiplantae</taxon>
        <taxon>Streptophyta</taxon>
        <taxon>Embryophyta</taxon>
        <taxon>Tracheophyta</taxon>
        <taxon>Spermatophyta</taxon>
        <taxon>Magnoliopsida</taxon>
        <taxon>eudicotyledons</taxon>
        <taxon>Gunneridae</taxon>
        <taxon>Pentapetalae</taxon>
        <taxon>asterids</taxon>
        <taxon>campanulids</taxon>
        <taxon>Asterales</taxon>
        <taxon>Asteraceae</taxon>
        <taxon>Cichorioideae</taxon>
        <taxon>Cichorieae</taxon>
        <taxon>Lactucinae</taxon>
        <taxon>Lactuca</taxon>
    </lineage>
</organism>
<proteinExistence type="predicted"/>
<evidence type="ECO:0000313" key="3">
    <source>
        <dbReference type="Proteomes" id="UP000235145"/>
    </source>
</evidence>
<evidence type="ECO:0008006" key="4">
    <source>
        <dbReference type="Google" id="ProtNLM"/>
    </source>
</evidence>
<gene>
    <name evidence="2" type="ORF">LSAT_V11C700381670</name>
</gene>
<feature type="transmembrane region" description="Helical" evidence="1">
    <location>
        <begin position="7"/>
        <end position="24"/>
    </location>
</feature>
<comment type="caution">
    <text evidence="2">The sequence shown here is derived from an EMBL/GenBank/DDBJ whole genome shotgun (WGS) entry which is preliminary data.</text>
</comment>
<reference evidence="2 3" key="1">
    <citation type="journal article" date="2017" name="Nat. Commun.">
        <title>Genome assembly with in vitro proximity ligation data and whole-genome triplication in lettuce.</title>
        <authorList>
            <person name="Reyes-Chin-Wo S."/>
            <person name="Wang Z."/>
            <person name="Yang X."/>
            <person name="Kozik A."/>
            <person name="Arikit S."/>
            <person name="Song C."/>
            <person name="Xia L."/>
            <person name="Froenicke L."/>
            <person name="Lavelle D.O."/>
            <person name="Truco M.J."/>
            <person name="Xia R."/>
            <person name="Zhu S."/>
            <person name="Xu C."/>
            <person name="Xu H."/>
            <person name="Xu X."/>
            <person name="Cox K."/>
            <person name="Korf I."/>
            <person name="Meyers B.C."/>
            <person name="Michelmore R.W."/>
        </authorList>
    </citation>
    <scope>NUCLEOTIDE SEQUENCE [LARGE SCALE GENOMIC DNA]</scope>
    <source>
        <strain evidence="3">cv. Salinas</strain>
        <tissue evidence="2">Seedlings</tissue>
    </source>
</reference>
<dbReference type="PANTHER" id="PTHR47718:SF12">
    <property type="entry name" value="PROTEIN FAR1-RELATED SEQUENCE"/>
    <property type="match status" value="1"/>
</dbReference>
<protein>
    <recommendedName>
        <fullName evidence="4">Protein FAR1-RELATED SEQUENCE</fullName>
    </recommendedName>
</protein>
<evidence type="ECO:0000313" key="2">
    <source>
        <dbReference type="EMBL" id="KAJ0196186.1"/>
    </source>
</evidence>
<keyword evidence="3" id="KW-1185">Reference proteome</keyword>
<keyword evidence="1" id="KW-0472">Membrane</keyword>
<evidence type="ECO:0000256" key="1">
    <source>
        <dbReference type="SAM" id="Phobius"/>
    </source>
</evidence>
<name>A0A9R1UYJ5_LACSA</name>
<accession>A0A9R1UYJ5</accession>
<dbReference type="Proteomes" id="UP000235145">
    <property type="component" value="Unassembled WGS sequence"/>
</dbReference>